<evidence type="ECO:0000256" key="1">
    <source>
        <dbReference type="SAM" id="MobiDB-lite"/>
    </source>
</evidence>
<feature type="compositionally biased region" description="Basic and acidic residues" evidence="1">
    <location>
        <begin position="1"/>
        <end position="12"/>
    </location>
</feature>
<dbReference type="Proteomes" id="UP000324222">
    <property type="component" value="Unassembled WGS sequence"/>
</dbReference>
<accession>A0A5B7JF54</accession>
<organism evidence="2 3">
    <name type="scientific">Portunus trituberculatus</name>
    <name type="common">Swimming crab</name>
    <name type="synonym">Neptunus trituberculatus</name>
    <dbReference type="NCBI Taxonomy" id="210409"/>
    <lineage>
        <taxon>Eukaryota</taxon>
        <taxon>Metazoa</taxon>
        <taxon>Ecdysozoa</taxon>
        <taxon>Arthropoda</taxon>
        <taxon>Crustacea</taxon>
        <taxon>Multicrustacea</taxon>
        <taxon>Malacostraca</taxon>
        <taxon>Eumalacostraca</taxon>
        <taxon>Eucarida</taxon>
        <taxon>Decapoda</taxon>
        <taxon>Pleocyemata</taxon>
        <taxon>Brachyura</taxon>
        <taxon>Eubrachyura</taxon>
        <taxon>Portunoidea</taxon>
        <taxon>Portunidae</taxon>
        <taxon>Portuninae</taxon>
        <taxon>Portunus</taxon>
    </lineage>
</organism>
<sequence length="59" mass="6553">MSVATRRQDLRQHSLGNSPRLTSQTSRTGRDEGDPRGAQHYKPHAAHCYVPGQSKIVVL</sequence>
<dbReference type="AlphaFoldDB" id="A0A5B7JF54"/>
<comment type="caution">
    <text evidence="2">The sequence shown here is derived from an EMBL/GenBank/DDBJ whole genome shotgun (WGS) entry which is preliminary data.</text>
</comment>
<feature type="compositionally biased region" description="Basic and acidic residues" evidence="1">
    <location>
        <begin position="28"/>
        <end position="37"/>
    </location>
</feature>
<gene>
    <name evidence="2" type="ORF">E2C01_088617</name>
</gene>
<feature type="compositionally biased region" description="Polar residues" evidence="1">
    <location>
        <begin position="14"/>
        <end position="27"/>
    </location>
</feature>
<proteinExistence type="predicted"/>
<protein>
    <submittedName>
        <fullName evidence="2">Uncharacterized protein</fullName>
    </submittedName>
</protein>
<evidence type="ECO:0000313" key="3">
    <source>
        <dbReference type="Proteomes" id="UP000324222"/>
    </source>
</evidence>
<reference evidence="2 3" key="1">
    <citation type="submission" date="2019-05" db="EMBL/GenBank/DDBJ databases">
        <title>Another draft genome of Portunus trituberculatus and its Hox gene families provides insights of decapod evolution.</title>
        <authorList>
            <person name="Jeong J.-H."/>
            <person name="Song I."/>
            <person name="Kim S."/>
            <person name="Choi T."/>
            <person name="Kim D."/>
            <person name="Ryu S."/>
            <person name="Kim W."/>
        </authorList>
    </citation>
    <scope>NUCLEOTIDE SEQUENCE [LARGE SCALE GENOMIC DNA]</scope>
    <source>
        <tissue evidence="2">Muscle</tissue>
    </source>
</reference>
<keyword evidence="3" id="KW-1185">Reference proteome</keyword>
<name>A0A5B7JF54_PORTR</name>
<evidence type="ECO:0000313" key="2">
    <source>
        <dbReference type="EMBL" id="MPC93489.1"/>
    </source>
</evidence>
<feature type="region of interest" description="Disordered" evidence="1">
    <location>
        <begin position="1"/>
        <end position="46"/>
    </location>
</feature>
<dbReference type="EMBL" id="VSRR010095026">
    <property type="protein sequence ID" value="MPC93489.1"/>
    <property type="molecule type" value="Genomic_DNA"/>
</dbReference>